<dbReference type="GO" id="GO:0031047">
    <property type="term" value="P:regulatory ncRNA-mediated gene silencing"/>
    <property type="evidence" value="ECO:0007669"/>
    <property type="project" value="UniProtKB-KW"/>
</dbReference>
<keyword evidence="11" id="KW-1185">Reference proteome</keyword>
<dbReference type="CDD" id="cd02845">
    <property type="entry name" value="PAZ_piwi_like"/>
    <property type="match status" value="1"/>
</dbReference>
<protein>
    <submittedName>
        <fullName evidence="10">Uncharacterized protein</fullName>
    </submittedName>
</protein>
<dbReference type="InterPro" id="IPR036085">
    <property type="entry name" value="PAZ_dom_sf"/>
</dbReference>
<dbReference type="Pfam" id="PF16486">
    <property type="entry name" value="ArgoN"/>
    <property type="match status" value="1"/>
</dbReference>
<dbReference type="Gene3D" id="3.40.50.2300">
    <property type="match status" value="1"/>
</dbReference>
<dbReference type="SUPFAM" id="SSF101690">
    <property type="entry name" value="PAZ domain"/>
    <property type="match status" value="1"/>
</dbReference>
<evidence type="ECO:0000256" key="1">
    <source>
        <dbReference type="ARBA" id="ARBA00004496"/>
    </source>
</evidence>
<evidence type="ECO:0000256" key="7">
    <source>
        <dbReference type="SAM" id="MobiDB-lite"/>
    </source>
</evidence>
<feature type="region of interest" description="Disordered" evidence="7">
    <location>
        <begin position="1"/>
        <end position="105"/>
    </location>
</feature>
<feature type="compositionally biased region" description="Gly residues" evidence="7">
    <location>
        <begin position="7"/>
        <end position="59"/>
    </location>
</feature>
<gene>
    <name evidence="10" type="ORF">C9374_004421</name>
</gene>
<name>A0AA88GLD6_NAELO</name>
<organism evidence="10 11">
    <name type="scientific">Naegleria lovaniensis</name>
    <name type="common">Amoeba</name>
    <dbReference type="NCBI Taxonomy" id="51637"/>
    <lineage>
        <taxon>Eukaryota</taxon>
        <taxon>Discoba</taxon>
        <taxon>Heterolobosea</taxon>
        <taxon>Tetramitia</taxon>
        <taxon>Eutetramitia</taxon>
        <taxon>Vahlkampfiidae</taxon>
        <taxon>Naegleria</taxon>
    </lineage>
</organism>
<evidence type="ECO:0000259" key="8">
    <source>
        <dbReference type="PROSITE" id="PS50821"/>
    </source>
</evidence>
<dbReference type="SUPFAM" id="SSF53098">
    <property type="entry name" value="Ribonuclease H-like"/>
    <property type="match status" value="1"/>
</dbReference>
<dbReference type="GO" id="GO:0003723">
    <property type="term" value="F:RNA binding"/>
    <property type="evidence" value="ECO:0007669"/>
    <property type="project" value="UniProtKB-KW"/>
</dbReference>
<comment type="subcellular location">
    <subcellularLocation>
        <location evidence="1">Cytoplasm</location>
    </subcellularLocation>
</comment>
<dbReference type="GeneID" id="68096876"/>
<evidence type="ECO:0000256" key="5">
    <source>
        <dbReference type="ARBA" id="ARBA00023158"/>
    </source>
</evidence>
<evidence type="ECO:0000256" key="6">
    <source>
        <dbReference type="ARBA" id="ARBA00038291"/>
    </source>
</evidence>
<dbReference type="InterPro" id="IPR003100">
    <property type="entry name" value="PAZ_dom"/>
</dbReference>
<dbReference type="InterPro" id="IPR036397">
    <property type="entry name" value="RNaseH_sf"/>
</dbReference>
<dbReference type="Proteomes" id="UP000816034">
    <property type="component" value="Unassembled WGS sequence"/>
</dbReference>
<keyword evidence="3" id="KW-0963">Cytoplasm</keyword>
<evidence type="ECO:0000313" key="11">
    <source>
        <dbReference type="Proteomes" id="UP000816034"/>
    </source>
</evidence>
<dbReference type="Pfam" id="PF02170">
    <property type="entry name" value="PAZ"/>
    <property type="match status" value="1"/>
</dbReference>
<dbReference type="InterPro" id="IPR012337">
    <property type="entry name" value="RNaseH-like_sf"/>
</dbReference>
<feature type="compositionally biased region" description="Low complexity" evidence="7">
    <location>
        <begin position="60"/>
        <end position="72"/>
    </location>
</feature>
<evidence type="ECO:0000313" key="10">
    <source>
        <dbReference type="EMBL" id="KAG2383084.1"/>
    </source>
</evidence>
<dbReference type="Gene3D" id="3.30.420.10">
    <property type="entry name" value="Ribonuclease H-like superfamily/Ribonuclease H"/>
    <property type="match status" value="1"/>
</dbReference>
<evidence type="ECO:0000256" key="2">
    <source>
        <dbReference type="ARBA" id="ARBA00022473"/>
    </source>
</evidence>
<comment type="caution">
    <text evidence="10">The sequence shown here is derived from an EMBL/GenBank/DDBJ whole genome shotgun (WGS) entry which is preliminary data.</text>
</comment>
<dbReference type="AlphaFoldDB" id="A0AA88GLD6"/>
<keyword evidence="5" id="KW-0943">RNA-mediated gene silencing</keyword>
<dbReference type="Gene3D" id="2.170.260.10">
    <property type="entry name" value="paz domain"/>
    <property type="match status" value="1"/>
</dbReference>
<dbReference type="PROSITE" id="PS50821">
    <property type="entry name" value="PAZ"/>
    <property type="match status" value="1"/>
</dbReference>
<accession>A0AA88GLD6</accession>
<dbReference type="SMART" id="SM00950">
    <property type="entry name" value="Piwi"/>
    <property type="match status" value="1"/>
</dbReference>
<keyword evidence="2" id="KW-0217">Developmental protein</keyword>
<dbReference type="Pfam" id="PF02171">
    <property type="entry name" value="Piwi"/>
    <property type="match status" value="1"/>
</dbReference>
<dbReference type="GO" id="GO:0005737">
    <property type="term" value="C:cytoplasm"/>
    <property type="evidence" value="ECO:0007669"/>
    <property type="project" value="UniProtKB-SubCell"/>
</dbReference>
<dbReference type="EMBL" id="PYSW02000021">
    <property type="protein sequence ID" value="KAG2383084.1"/>
    <property type="molecule type" value="Genomic_DNA"/>
</dbReference>
<evidence type="ECO:0000256" key="4">
    <source>
        <dbReference type="ARBA" id="ARBA00022884"/>
    </source>
</evidence>
<dbReference type="InterPro" id="IPR003165">
    <property type="entry name" value="Piwi"/>
</dbReference>
<feature type="domain" description="Piwi" evidence="9">
    <location>
        <begin position="585"/>
        <end position="884"/>
    </location>
</feature>
<evidence type="ECO:0000256" key="3">
    <source>
        <dbReference type="ARBA" id="ARBA00022490"/>
    </source>
</evidence>
<sequence length="899" mass="99442">MISSSGNRGGSGGGRGGRGGGRGGGGGSGGSSSEGGGSSASRGGRGGGGRGGGGGGRGSGQQQQFTSQRPQQASSSGEGQRRFGSRPPTSSSEPTSSSSFGSRSNLSSIKIASRSVNSLQTPKQVTGETGIVTSNVMGDAGTPIKLLANYFALQLPEGSFCQYDVKITPDLDNKRTCSVLMKDLLKGIVYVYDGHKILYTKTPLTKLTTEKFEKSIKHQDVTYSFKISFTRSLSGADIHPSVLQLFNSIFKKAQKALNFQQIGRFFYNTSDDVVVKVPAHNVKILPGSISTTYISNKGILFNVDIIYKTLRTDTVLHMIYDLENKFGKGTRRVKNDLKNTVVLCSYNHRTVHIDDVDFSVTPRSTFKKKSGENISYLEYYKEQYGITIKDPNQPLLLHRDRKDKTRIEYYVPELCLMTGITDEMRKNFRVMKDIKQATGLSPNERIRQILKSVQESNEDNNYHSVLDEWNISIDDKVLEINGRILPYEKLKLGNKKEIQLQGTTWEIKKDALLRPVKVESWVMFYPKGTIKDVENFLDVLYQVSSPIGVQFSSPLNCEISDTSEEGYAKGITEFLKKNTDKQIQFCLIVLHSDSKTTYDAVKKVLVNEYGIVSQCVKKMTISEPKGIHSKATKIAVQINSKLGGAAWTVGFTFPGPTMVCGMDVYHSGEIYTRTKASCVGFVASMDSSITKFYTRCIVQEAGKEIVSSLAPIIKSAMEKFKEINKIYPKNIIFYRDGVGEGQVETVLNTEVHSCQKVIKELNSDTQLTFLTVMKRINTRFFSSKDSSGQDVTNPKAGTVVDTGVTGPNAMEFLLVSVDVRDEQGTATPTKYQTILNEANLGMNFLQQLTFKLCHVYSNWFGTIRVPAPCMFAHKIAYLIGQNTHKEDYQQVLNGKLFYL</sequence>
<proteinExistence type="inferred from homology"/>
<dbReference type="RefSeq" id="XP_044548763.1">
    <property type="nucleotide sequence ID" value="XM_044694059.1"/>
</dbReference>
<dbReference type="CDD" id="cd04658">
    <property type="entry name" value="Piwi_piwi-like_Euk"/>
    <property type="match status" value="1"/>
</dbReference>
<dbReference type="InterPro" id="IPR032474">
    <property type="entry name" value="Argonaute_N"/>
</dbReference>
<keyword evidence="4" id="KW-0694">RNA-binding</keyword>
<dbReference type="PANTHER" id="PTHR22891">
    <property type="entry name" value="EUKARYOTIC TRANSLATION INITIATION FACTOR 2C"/>
    <property type="match status" value="1"/>
</dbReference>
<feature type="compositionally biased region" description="Low complexity" evidence="7">
    <location>
        <begin position="85"/>
        <end position="105"/>
    </location>
</feature>
<feature type="domain" description="PAZ" evidence="8">
    <location>
        <begin position="314"/>
        <end position="419"/>
    </location>
</feature>
<dbReference type="FunFam" id="2.170.260.10:FF:000003">
    <property type="entry name" value="Piwi-like RNA-mediated gene silencing 2"/>
    <property type="match status" value="1"/>
</dbReference>
<dbReference type="SMART" id="SM00949">
    <property type="entry name" value="PAZ"/>
    <property type="match status" value="1"/>
</dbReference>
<dbReference type="PROSITE" id="PS50822">
    <property type="entry name" value="PIWI"/>
    <property type="match status" value="1"/>
</dbReference>
<reference evidence="10 11" key="1">
    <citation type="journal article" date="2018" name="BMC Genomics">
        <title>The genome of Naegleria lovaniensis, the basis for a comparative approach to unravel pathogenicity factors of the human pathogenic amoeba N. fowleri.</title>
        <authorList>
            <person name="Liechti N."/>
            <person name="Schurch N."/>
            <person name="Bruggmann R."/>
            <person name="Wittwer M."/>
        </authorList>
    </citation>
    <scope>NUCLEOTIDE SEQUENCE [LARGE SCALE GENOMIC DNA]</scope>
    <source>
        <strain evidence="10 11">ATCC 30569</strain>
    </source>
</reference>
<evidence type="ECO:0000259" key="9">
    <source>
        <dbReference type="PROSITE" id="PS50822"/>
    </source>
</evidence>
<comment type="similarity">
    <text evidence="6">Belongs to the argonaute family. Piwi subfamily.</text>
</comment>